<dbReference type="PRINTS" id="PR00171">
    <property type="entry name" value="SUGRTRNSPORT"/>
</dbReference>
<organism evidence="7 8">
    <name type="scientific">Tritrichomonas foetus</name>
    <dbReference type="NCBI Taxonomy" id="1144522"/>
    <lineage>
        <taxon>Eukaryota</taxon>
        <taxon>Metamonada</taxon>
        <taxon>Parabasalia</taxon>
        <taxon>Tritrichomonadida</taxon>
        <taxon>Tritrichomonadidae</taxon>
        <taxon>Tritrichomonas</taxon>
    </lineage>
</organism>
<keyword evidence="2 5" id="KW-0812">Transmembrane</keyword>
<feature type="transmembrane region" description="Helical" evidence="5">
    <location>
        <begin position="6"/>
        <end position="28"/>
    </location>
</feature>
<evidence type="ECO:0000256" key="1">
    <source>
        <dbReference type="ARBA" id="ARBA00004141"/>
    </source>
</evidence>
<dbReference type="FunFam" id="1.20.1250.20:FF:000279">
    <property type="entry name" value="Major facilitator superfamily protein"/>
    <property type="match status" value="1"/>
</dbReference>
<dbReference type="InterPro" id="IPR036259">
    <property type="entry name" value="MFS_trans_sf"/>
</dbReference>
<dbReference type="GO" id="GO:0016020">
    <property type="term" value="C:membrane"/>
    <property type="evidence" value="ECO:0007669"/>
    <property type="project" value="UniProtKB-SubCell"/>
</dbReference>
<dbReference type="InterPro" id="IPR005828">
    <property type="entry name" value="MFS_sugar_transport-like"/>
</dbReference>
<dbReference type="VEuPathDB" id="TrichDB:TRFO_10145"/>
<accession>A0A1J4JAL9</accession>
<evidence type="ECO:0000256" key="5">
    <source>
        <dbReference type="SAM" id="Phobius"/>
    </source>
</evidence>
<dbReference type="InterPro" id="IPR020846">
    <property type="entry name" value="MFS_dom"/>
</dbReference>
<feature type="domain" description="Major facilitator superfamily (MFS) profile" evidence="6">
    <location>
        <begin position="6"/>
        <end position="390"/>
    </location>
</feature>
<dbReference type="PANTHER" id="PTHR48021:SF1">
    <property type="entry name" value="GH07001P-RELATED"/>
    <property type="match status" value="1"/>
</dbReference>
<dbReference type="GeneID" id="94829964"/>
<feature type="transmembrane region" description="Helical" evidence="5">
    <location>
        <begin position="365"/>
        <end position="386"/>
    </location>
</feature>
<feature type="transmembrane region" description="Helical" evidence="5">
    <location>
        <begin position="271"/>
        <end position="290"/>
    </location>
</feature>
<dbReference type="Gene3D" id="1.20.1250.20">
    <property type="entry name" value="MFS general substrate transporter like domains"/>
    <property type="match status" value="2"/>
</dbReference>
<dbReference type="PANTHER" id="PTHR48021">
    <property type="match status" value="1"/>
</dbReference>
<dbReference type="SUPFAM" id="SSF103473">
    <property type="entry name" value="MFS general substrate transporter"/>
    <property type="match status" value="1"/>
</dbReference>
<dbReference type="InterPro" id="IPR003663">
    <property type="entry name" value="Sugar/inositol_transpt"/>
</dbReference>
<feature type="transmembrane region" description="Helical" evidence="5">
    <location>
        <begin position="238"/>
        <end position="265"/>
    </location>
</feature>
<keyword evidence="8" id="KW-1185">Reference proteome</keyword>
<evidence type="ECO:0000313" key="7">
    <source>
        <dbReference type="EMBL" id="OHS96200.1"/>
    </source>
</evidence>
<sequence>MGFFSITLVYALILLLGSFSFGYIVTYASPAVPAIQKIMDISTLEATLFNAIAALFAIFGATLATILINIGGKKLTVFATSLTGAIFWIALPFMTLKNIWLGILGRAILGVVTGSFSVVIPLCIHEIAPVEYLGIYGSLSQFGITVGCMTCYLISDLLDWRQLTYFEAVVCGLFCFLIWIVPLKDQTTTSENLPKESVFQKKYLPRLMIGIGAMYFQQFSGINAILTNLNSLFEKAGLDLSTGLASGIAASAQVIAVIVGGVLIQKLGRKFVWVLSLVGAAVSITLYGLTLKFPSWPGIIPVITIFLYLLTFGVGLGPIPWFIVPELFPPSVSSAATSTATVANWLCAFTVIFSFKYLQEAIGDFMCMILFMIVCAGGAVFGWFFVGETTAPVSEALLSTSGAYESIADKFDDKSF</sequence>
<keyword evidence="4 5" id="KW-0472">Membrane</keyword>
<dbReference type="GO" id="GO:0022857">
    <property type="term" value="F:transmembrane transporter activity"/>
    <property type="evidence" value="ECO:0007669"/>
    <property type="project" value="InterPro"/>
</dbReference>
<dbReference type="PROSITE" id="PS50850">
    <property type="entry name" value="MFS"/>
    <property type="match status" value="1"/>
</dbReference>
<dbReference type="OrthoDB" id="6133115at2759"/>
<dbReference type="InterPro" id="IPR050549">
    <property type="entry name" value="MFS_Trehalose_Transporter"/>
</dbReference>
<keyword evidence="3 5" id="KW-1133">Transmembrane helix</keyword>
<feature type="transmembrane region" description="Helical" evidence="5">
    <location>
        <begin position="165"/>
        <end position="183"/>
    </location>
</feature>
<dbReference type="Proteomes" id="UP000179807">
    <property type="component" value="Unassembled WGS sequence"/>
</dbReference>
<dbReference type="AlphaFoldDB" id="A0A1J4JAL9"/>
<proteinExistence type="predicted"/>
<name>A0A1J4JAL9_9EUKA</name>
<feature type="transmembrane region" description="Helical" evidence="5">
    <location>
        <begin position="302"/>
        <end position="323"/>
    </location>
</feature>
<feature type="transmembrane region" description="Helical" evidence="5">
    <location>
        <begin position="133"/>
        <end position="153"/>
    </location>
</feature>
<reference evidence="7" key="1">
    <citation type="submission" date="2016-10" db="EMBL/GenBank/DDBJ databases">
        <authorList>
            <person name="Benchimol M."/>
            <person name="Almeida L.G."/>
            <person name="Vasconcelos A.T."/>
            <person name="Perreira-Neves A."/>
            <person name="Rosa I.A."/>
            <person name="Tasca T."/>
            <person name="Bogo M.R."/>
            <person name="de Souza W."/>
        </authorList>
    </citation>
    <scope>NUCLEOTIDE SEQUENCE [LARGE SCALE GENOMIC DNA]</scope>
    <source>
        <strain evidence="7">K</strain>
    </source>
</reference>
<evidence type="ECO:0000256" key="4">
    <source>
        <dbReference type="ARBA" id="ARBA00023136"/>
    </source>
</evidence>
<feature type="transmembrane region" description="Helical" evidence="5">
    <location>
        <begin position="335"/>
        <end position="358"/>
    </location>
</feature>
<evidence type="ECO:0000256" key="3">
    <source>
        <dbReference type="ARBA" id="ARBA00022989"/>
    </source>
</evidence>
<gene>
    <name evidence="7" type="ORF">TRFO_10145</name>
</gene>
<evidence type="ECO:0000259" key="6">
    <source>
        <dbReference type="PROSITE" id="PS50850"/>
    </source>
</evidence>
<protein>
    <submittedName>
        <fullName evidence="7">Major facilitator superfamily transporter</fullName>
    </submittedName>
</protein>
<feature type="transmembrane region" description="Helical" evidence="5">
    <location>
        <begin position="203"/>
        <end position="226"/>
    </location>
</feature>
<evidence type="ECO:0000313" key="8">
    <source>
        <dbReference type="Proteomes" id="UP000179807"/>
    </source>
</evidence>
<comment type="caution">
    <text evidence="7">The sequence shown here is derived from an EMBL/GenBank/DDBJ whole genome shotgun (WGS) entry which is preliminary data.</text>
</comment>
<feature type="transmembrane region" description="Helical" evidence="5">
    <location>
        <begin position="48"/>
        <end position="70"/>
    </location>
</feature>
<evidence type="ECO:0000256" key="2">
    <source>
        <dbReference type="ARBA" id="ARBA00022692"/>
    </source>
</evidence>
<dbReference type="EMBL" id="MLAK01001193">
    <property type="protein sequence ID" value="OHS96200.1"/>
    <property type="molecule type" value="Genomic_DNA"/>
</dbReference>
<feature type="transmembrane region" description="Helical" evidence="5">
    <location>
        <begin position="108"/>
        <end position="127"/>
    </location>
</feature>
<dbReference type="Pfam" id="PF00083">
    <property type="entry name" value="Sugar_tr"/>
    <property type="match status" value="2"/>
</dbReference>
<dbReference type="RefSeq" id="XP_068349337.1">
    <property type="nucleotide sequence ID" value="XM_068495260.1"/>
</dbReference>
<feature type="transmembrane region" description="Helical" evidence="5">
    <location>
        <begin position="76"/>
        <end position="96"/>
    </location>
</feature>
<comment type="subcellular location">
    <subcellularLocation>
        <location evidence="1">Membrane</location>
        <topology evidence="1">Multi-pass membrane protein</topology>
    </subcellularLocation>
</comment>